<organism evidence="2 3">
    <name type="scientific">Azospirillum formosense</name>
    <dbReference type="NCBI Taxonomy" id="861533"/>
    <lineage>
        <taxon>Bacteria</taxon>
        <taxon>Pseudomonadati</taxon>
        <taxon>Pseudomonadota</taxon>
        <taxon>Alphaproteobacteria</taxon>
        <taxon>Rhodospirillales</taxon>
        <taxon>Azospirillaceae</taxon>
        <taxon>Azospirillum</taxon>
    </lineage>
</organism>
<sequence>MTNLNDLTPDLVIHSLEDMRSAIRSYPRKTPGLARYQDMLIAFDDVLALYSEVRNILMQGIYDFPATRPDAFIIDGGAHLGVTALRFKHRHPQATVLCFEPSPEVLPLLYRNIAGNALSGVSVVEAGLAPGQGTSAFLPDGADGGRMMAEASGGTTVPTVSLSRYIQGRVDMLKLNIEGMEYPVLLELQQSDCLHHIDRMIIEYHGWPNASQTLGHILNILAENGFRYLIHDFDAETNPASKPPFLANRDELWFALIHARRVRSA</sequence>
<keyword evidence="3" id="KW-1185">Reference proteome</keyword>
<dbReference type="RefSeq" id="WP_174438690.1">
    <property type="nucleotide sequence ID" value="NZ_BAABCC010000007.1"/>
</dbReference>
<keyword evidence="2" id="KW-0808">Transferase</keyword>
<dbReference type="GO" id="GO:0032259">
    <property type="term" value="P:methylation"/>
    <property type="evidence" value="ECO:0007669"/>
    <property type="project" value="UniProtKB-KW"/>
</dbReference>
<dbReference type="InterPro" id="IPR029063">
    <property type="entry name" value="SAM-dependent_MTases_sf"/>
</dbReference>
<gene>
    <name evidence="2" type="ORF">GBZ26_09845</name>
</gene>
<proteinExistence type="predicted"/>
<dbReference type="InterPro" id="IPR006342">
    <property type="entry name" value="FkbM_mtfrase"/>
</dbReference>
<evidence type="ECO:0000259" key="1">
    <source>
        <dbReference type="Pfam" id="PF05050"/>
    </source>
</evidence>
<dbReference type="NCBIfam" id="TIGR01444">
    <property type="entry name" value="fkbM_fam"/>
    <property type="match status" value="1"/>
</dbReference>
<feature type="domain" description="Methyltransferase FkbM" evidence="1">
    <location>
        <begin position="75"/>
        <end position="228"/>
    </location>
</feature>
<dbReference type="GO" id="GO:0008168">
    <property type="term" value="F:methyltransferase activity"/>
    <property type="evidence" value="ECO:0007669"/>
    <property type="project" value="UniProtKB-KW"/>
</dbReference>
<evidence type="ECO:0000313" key="2">
    <source>
        <dbReference type="EMBL" id="NUB19513.1"/>
    </source>
</evidence>
<dbReference type="Proteomes" id="UP000639419">
    <property type="component" value="Unassembled WGS sequence"/>
</dbReference>
<dbReference type="Gene3D" id="3.40.50.150">
    <property type="entry name" value="Vaccinia Virus protein VP39"/>
    <property type="match status" value="1"/>
</dbReference>
<dbReference type="Pfam" id="PF05050">
    <property type="entry name" value="Methyltransf_21"/>
    <property type="match status" value="1"/>
</dbReference>
<evidence type="ECO:0000313" key="3">
    <source>
        <dbReference type="Proteomes" id="UP000639419"/>
    </source>
</evidence>
<dbReference type="PANTHER" id="PTHR34203">
    <property type="entry name" value="METHYLTRANSFERASE, FKBM FAMILY PROTEIN"/>
    <property type="match status" value="1"/>
</dbReference>
<dbReference type="PANTHER" id="PTHR34203:SF15">
    <property type="entry name" value="SLL1173 PROTEIN"/>
    <property type="match status" value="1"/>
</dbReference>
<keyword evidence="2" id="KW-0489">Methyltransferase</keyword>
<dbReference type="SUPFAM" id="SSF53335">
    <property type="entry name" value="S-adenosyl-L-methionine-dependent methyltransferases"/>
    <property type="match status" value="1"/>
</dbReference>
<protein>
    <submittedName>
        <fullName evidence="2">FkbM family methyltransferase</fullName>
    </submittedName>
</protein>
<name>A0ABX2L163_9PROT</name>
<comment type="caution">
    <text evidence="2">The sequence shown here is derived from an EMBL/GenBank/DDBJ whole genome shotgun (WGS) entry which is preliminary data.</text>
</comment>
<dbReference type="InterPro" id="IPR052514">
    <property type="entry name" value="SAM-dependent_MTase"/>
</dbReference>
<accession>A0ABX2L163</accession>
<reference evidence="2 3" key="1">
    <citation type="submission" date="2019-10" db="EMBL/GenBank/DDBJ databases">
        <title>Genome sequence of Azospirillum formosense CC-Nfb-7.</title>
        <authorList>
            <person name="Ambrosini A."/>
            <person name="Sant'Anna F.H."/>
            <person name="Cassan F.D."/>
            <person name="Souza E.M."/>
            <person name="Passaglia L.M.P."/>
        </authorList>
    </citation>
    <scope>NUCLEOTIDE SEQUENCE [LARGE SCALE GENOMIC DNA]</scope>
    <source>
        <strain evidence="2 3">CC-NFb-7</strain>
    </source>
</reference>
<dbReference type="EMBL" id="WHOR01000054">
    <property type="protein sequence ID" value="NUB19513.1"/>
    <property type="molecule type" value="Genomic_DNA"/>
</dbReference>